<accession>A0ABV5TU47</accession>
<comment type="caution">
    <text evidence="1">The sequence shown here is derived from an EMBL/GenBank/DDBJ whole genome shotgun (WGS) entry which is preliminary data.</text>
</comment>
<keyword evidence="2" id="KW-1185">Reference proteome</keyword>
<gene>
    <name evidence="1" type="ORF">ACFFRH_39850</name>
</gene>
<evidence type="ECO:0000313" key="1">
    <source>
        <dbReference type="EMBL" id="MFB9681670.1"/>
    </source>
</evidence>
<evidence type="ECO:0000313" key="2">
    <source>
        <dbReference type="Proteomes" id="UP001589610"/>
    </source>
</evidence>
<dbReference type="EMBL" id="JBHMBS010000037">
    <property type="protein sequence ID" value="MFB9681670.1"/>
    <property type="molecule type" value="Genomic_DNA"/>
</dbReference>
<reference evidence="1 2" key="1">
    <citation type="submission" date="2024-09" db="EMBL/GenBank/DDBJ databases">
        <authorList>
            <person name="Sun Q."/>
            <person name="Mori K."/>
        </authorList>
    </citation>
    <scope>NUCLEOTIDE SEQUENCE [LARGE SCALE GENOMIC DNA]</scope>
    <source>
        <strain evidence="1 2">JCM 3028</strain>
    </source>
</reference>
<organism evidence="1 2">
    <name type="scientific">Streptosporangium vulgare</name>
    <dbReference type="NCBI Taxonomy" id="46190"/>
    <lineage>
        <taxon>Bacteria</taxon>
        <taxon>Bacillati</taxon>
        <taxon>Actinomycetota</taxon>
        <taxon>Actinomycetes</taxon>
        <taxon>Streptosporangiales</taxon>
        <taxon>Streptosporangiaceae</taxon>
        <taxon>Streptosporangium</taxon>
    </lineage>
</organism>
<proteinExistence type="predicted"/>
<name>A0ABV5TU47_9ACTN</name>
<sequence length="61" mass="6531">MRAELEALLAHHDHAELALITGLRAEGTAWAQIGRALGTTRQGAAQRADRLTTRVNGALTQ</sequence>
<protein>
    <submittedName>
        <fullName evidence="1">Uncharacterized protein</fullName>
    </submittedName>
</protein>
<dbReference type="Proteomes" id="UP001589610">
    <property type="component" value="Unassembled WGS sequence"/>
</dbReference>